<organism evidence="2 3">
    <name type="scientific">Actinokineospora iranica</name>
    <dbReference type="NCBI Taxonomy" id="1271860"/>
    <lineage>
        <taxon>Bacteria</taxon>
        <taxon>Bacillati</taxon>
        <taxon>Actinomycetota</taxon>
        <taxon>Actinomycetes</taxon>
        <taxon>Pseudonocardiales</taxon>
        <taxon>Pseudonocardiaceae</taxon>
        <taxon>Actinokineospora</taxon>
    </lineage>
</organism>
<dbReference type="InterPro" id="IPR019734">
    <property type="entry name" value="TPR_rpt"/>
</dbReference>
<protein>
    <submittedName>
        <fullName evidence="2">Uncharacterized protein</fullName>
    </submittedName>
</protein>
<name>A0A1G6JC40_9PSEU</name>
<dbReference type="SUPFAM" id="SSF48452">
    <property type="entry name" value="TPR-like"/>
    <property type="match status" value="1"/>
</dbReference>
<keyword evidence="1" id="KW-0802">TPR repeat</keyword>
<evidence type="ECO:0000256" key="1">
    <source>
        <dbReference type="PROSITE-ProRule" id="PRU00339"/>
    </source>
</evidence>
<dbReference type="Gene3D" id="1.25.40.10">
    <property type="entry name" value="Tetratricopeptide repeat domain"/>
    <property type="match status" value="1"/>
</dbReference>
<proteinExistence type="predicted"/>
<sequence length="935" mass="99312">MSEPTPDPDDLRERLAHLLHQTDDLPAGRSKCETLERAVRTADGAGLVELGVAARLILINAYREIRRYDLMLTPFAWLRSAERRAPEAFDPWAVHQFSWMHKWLPTGLLGDPRFTLAQIAALVDQLEERYRLHGYSPHPVHDKRRALAHHIGDTAAADAHFAAWRAAEPDDMSDCPACVVDSQVGYFVARGRFEDAIAVARPVLDAPSECAEQPHGVLTSLLEAYLATGRLAEAARAHLLAYRVVRGTPQGKSALHAHLRFCAVTGNGPRGLEILADNLDVLTDPPSPKVGQDFAAAAALLLSRLPDRETLSFALGERRMDGEALRAHCVATALATAAEFDRRNGTNAVSGRVAATLALADAEPVLVAVPATAAVKPAAATPAPEPPGDPVEVARRTCAALDDGELFTGARLLATLPADLDAVLPDGLAARLAVHRVWLVQRGAPAELAEALLPLLDRLAAAGEDAATVRLHAFLAELLDAAEETDRAAAHAELARLGAARLDDPVATLRGHLAAADLLVRSDVAAAHAEVDAAEWIAAERAPRRLGAVGNTRAEIHGHAGELEAALAIVAELETGPWPESTRLAVSGHHARLLANLGRVTESLAQFDRFVALARTYPGPWVAEALMQYASLVDQAGIAGEHLPVLLDAVAEARTHLPPGGVAQACLHLSAGYLATGRDLEAAETLEEALRLMPADYTEAVSDIRYRLALACRNLEEHEIAAAHFAAVAASSADDDHGLRGHLLFQLGDSRLRLGEYAEAAAAFRASADNWLAADTPVAASESLVKLAHATGLDDLAAGMAALEEAGALVADDSVAGALDQLADVVGFRVALLAHHERFTEALSMNQLAEEYAVCLGNSDWHAFLASRAARLRLDLDDPAGAESDARRAAALVTEESDAAVAGAILGTLARTLEEQGKPVDTDPVIRSLTTRLDR</sequence>
<dbReference type="RefSeq" id="WP_091447416.1">
    <property type="nucleotide sequence ID" value="NZ_FMZZ01000001.1"/>
</dbReference>
<accession>A0A1G6JC40</accession>
<dbReference type="Proteomes" id="UP000199501">
    <property type="component" value="Unassembled WGS sequence"/>
</dbReference>
<dbReference type="EMBL" id="FMZZ01000001">
    <property type="protein sequence ID" value="SDC16260.1"/>
    <property type="molecule type" value="Genomic_DNA"/>
</dbReference>
<evidence type="ECO:0000313" key="3">
    <source>
        <dbReference type="Proteomes" id="UP000199501"/>
    </source>
</evidence>
<dbReference type="InterPro" id="IPR011990">
    <property type="entry name" value="TPR-like_helical_dom_sf"/>
</dbReference>
<gene>
    <name evidence="2" type="ORF">SAMN05216174_101335</name>
</gene>
<feature type="repeat" description="TPR" evidence="1">
    <location>
        <begin position="663"/>
        <end position="696"/>
    </location>
</feature>
<dbReference type="AlphaFoldDB" id="A0A1G6JC40"/>
<keyword evidence="3" id="KW-1185">Reference proteome</keyword>
<dbReference type="OrthoDB" id="56388at2"/>
<evidence type="ECO:0000313" key="2">
    <source>
        <dbReference type="EMBL" id="SDC16260.1"/>
    </source>
</evidence>
<dbReference type="PROSITE" id="PS50005">
    <property type="entry name" value="TPR"/>
    <property type="match status" value="1"/>
</dbReference>
<reference evidence="3" key="1">
    <citation type="submission" date="2016-10" db="EMBL/GenBank/DDBJ databases">
        <authorList>
            <person name="Varghese N."/>
            <person name="Submissions S."/>
        </authorList>
    </citation>
    <scope>NUCLEOTIDE SEQUENCE [LARGE SCALE GENOMIC DNA]</scope>
    <source>
        <strain evidence="3">IBRC-M 10403</strain>
    </source>
</reference>
<dbReference type="STRING" id="1271860.SAMN05216174_101335"/>